<dbReference type="EMBL" id="QKKF02017343">
    <property type="protein sequence ID" value="RZF41004.1"/>
    <property type="molecule type" value="Genomic_DNA"/>
</dbReference>
<evidence type="ECO:0000313" key="4">
    <source>
        <dbReference type="EMBL" id="RZF44132.1"/>
    </source>
</evidence>
<organism evidence="3 5">
    <name type="scientific">Laodelphax striatellus</name>
    <name type="common">Small brown planthopper</name>
    <name type="synonym">Delphax striatella</name>
    <dbReference type="NCBI Taxonomy" id="195883"/>
    <lineage>
        <taxon>Eukaryota</taxon>
        <taxon>Metazoa</taxon>
        <taxon>Ecdysozoa</taxon>
        <taxon>Arthropoda</taxon>
        <taxon>Hexapoda</taxon>
        <taxon>Insecta</taxon>
        <taxon>Pterygota</taxon>
        <taxon>Neoptera</taxon>
        <taxon>Paraneoptera</taxon>
        <taxon>Hemiptera</taxon>
        <taxon>Auchenorrhyncha</taxon>
        <taxon>Fulgoroidea</taxon>
        <taxon>Delphacidae</taxon>
        <taxon>Criomorphinae</taxon>
        <taxon>Laodelphax</taxon>
    </lineage>
</organism>
<dbReference type="EMBL" id="QKKF02011256">
    <property type="protein sequence ID" value="RZF44132.1"/>
    <property type="molecule type" value="Genomic_DNA"/>
</dbReference>
<dbReference type="Proteomes" id="UP000291343">
    <property type="component" value="Unassembled WGS sequence"/>
</dbReference>
<feature type="coiled-coil region" evidence="1">
    <location>
        <begin position="58"/>
        <end position="113"/>
    </location>
</feature>
<keyword evidence="1" id="KW-0175">Coiled coil</keyword>
<evidence type="ECO:0000313" key="3">
    <source>
        <dbReference type="EMBL" id="RZF41004.1"/>
    </source>
</evidence>
<evidence type="ECO:0000313" key="5">
    <source>
        <dbReference type="Proteomes" id="UP000291343"/>
    </source>
</evidence>
<evidence type="ECO:0000256" key="2">
    <source>
        <dbReference type="SAM" id="MobiDB-lite"/>
    </source>
</evidence>
<dbReference type="OrthoDB" id="6628370at2759"/>
<dbReference type="AlphaFoldDB" id="A0A482X5E7"/>
<reference evidence="3 5" key="1">
    <citation type="journal article" date="2017" name="Gigascience">
        <title>Genome sequence of the small brown planthopper, Laodelphax striatellus.</title>
        <authorList>
            <person name="Zhu J."/>
            <person name="Jiang F."/>
            <person name="Wang X."/>
            <person name="Yang P."/>
            <person name="Bao Y."/>
            <person name="Zhao W."/>
            <person name="Wang W."/>
            <person name="Lu H."/>
            <person name="Wang Q."/>
            <person name="Cui N."/>
            <person name="Li J."/>
            <person name="Chen X."/>
            <person name="Luo L."/>
            <person name="Yu J."/>
            <person name="Kang L."/>
            <person name="Cui F."/>
        </authorList>
    </citation>
    <scope>NUCLEOTIDE SEQUENCE [LARGE SCALE GENOMIC DNA]</scope>
    <source>
        <strain evidence="3">Lst14</strain>
        <tissue evidence="3">Whole body</tissue>
    </source>
</reference>
<protein>
    <submittedName>
        <fullName evidence="3">Uncharacterized protein</fullName>
    </submittedName>
</protein>
<feature type="compositionally biased region" description="Polar residues" evidence="2">
    <location>
        <begin position="25"/>
        <end position="39"/>
    </location>
</feature>
<comment type="caution">
    <text evidence="3">The sequence shown here is derived from an EMBL/GenBank/DDBJ whole genome shotgun (WGS) entry which is preliminary data.</text>
</comment>
<name>A0A482X5E7_LAOST</name>
<keyword evidence="5" id="KW-1185">Reference proteome</keyword>
<reference evidence="3" key="2">
    <citation type="submission" date="2019-02" db="EMBL/GenBank/DDBJ databases">
        <authorList>
            <person name="Zhu J."/>
            <person name="Jiang F."/>
            <person name="Wang X."/>
            <person name="Yang P."/>
            <person name="Bao Y."/>
            <person name="Zhao W."/>
            <person name="Wang W."/>
            <person name="Lu H."/>
            <person name="Wang Q."/>
            <person name="Cui N."/>
            <person name="Li J."/>
            <person name="Chen X."/>
            <person name="Luo L."/>
            <person name="Yu J."/>
            <person name="Kang L."/>
            <person name="Cui F."/>
        </authorList>
    </citation>
    <scope>NUCLEOTIDE SEQUENCE</scope>
    <source>
        <strain evidence="3">Lst14</strain>
        <tissue evidence="3">Whole body</tissue>
    </source>
</reference>
<dbReference type="InParanoid" id="A0A482X5E7"/>
<feature type="region of interest" description="Disordered" evidence="2">
    <location>
        <begin position="1"/>
        <end position="39"/>
    </location>
</feature>
<proteinExistence type="predicted"/>
<accession>A0A482X5E7</accession>
<gene>
    <name evidence="3" type="ORF">LSTR_LSTR006307</name>
    <name evidence="4" type="ORF">LSTR_LSTR012954</name>
</gene>
<evidence type="ECO:0000256" key="1">
    <source>
        <dbReference type="SAM" id="Coils"/>
    </source>
</evidence>
<dbReference type="SMR" id="A0A482X5E7"/>
<sequence length="281" mass="32567">MADKSNQNMDKYFTPVRKEKRERSQSSPETSLSAAKRTTSTIEDQDILGNMAVIMGKLLDEKLQIVAKKEDLESLTKEMKRLVQENISLKNEVNHLKKEISQVNERVTSLEDRARRNNVIFKGLKYNASEDCRKLVEGFCKNVLKCEKEIVVNRAHTLGQNRNNAPVIAHIPRDEDVDCVFKNVKKLRDTGYIVHRDFSFETRRKRGKLARLKKEISRVVGDKRMAIVVDRLVVEGTWFTLTDNMQLRCGQMDGAEKLKQMFNYDFTRILEDAVKDNKNDE</sequence>